<dbReference type="PANTHER" id="PTHR43130:SF11">
    <property type="entry name" value="TRANSCRIPTIONAL REGULATORY PROTEIN"/>
    <property type="match status" value="1"/>
</dbReference>
<evidence type="ECO:0000256" key="1">
    <source>
        <dbReference type="ARBA" id="ARBA00023015"/>
    </source>
</evidence>
<gene>
    <name evidence="4" type="ORF">E5352_18685</name>
</gene>
<proteinExistence type="predicted"/>
<dbReference type="SUPFAM" id="SSF46689">
    <property type="entry name" value="Homeodomain-like"/>
    <property type="match status" value="1"/>
</dbReference>
<dbReference type="InterPro" id="IPR018060">
    <property type="entry name" value="HTH_AraC"/>
</dbReference>
<evidence type="ECO:0000313" key="5">
    <source>
        <dbReference type="Proteomes" id="UP000306631"/>
    </source>
</evidence>
<dbReference type="RefSeq" id="WP_136007105.1">
    <property type="nucleotide sequence ID" value="NZ_SRYW01000026.1"/>
</dbReference>
<dbReference type="EMBL" id="SRYW01000026">
    <property type="protein sequence ID" value="TGY31614.1"/>
    <property type="molecule type" value="Genomic_DNA"/>
</dbReference>
<protein>
    <submittedName>
        <fullName evidence="4">Helix-turn-helix domain-containing protein</fullName>
    </submittedName>
</protein>
<dbReference type="Pfam" id="PF01965">
    <property type="entry name" value="DJ-1_PfpI"/>
    <property type="match status" value="1"/>
</dbReference>
<dbReference type="InterPro" id="IPR002818">
    <property type="entry name" value="DJ-1/PfpI"/>
</dbReference>
<dbReference type="Pfam" id="PF12833">
    <property type="entry name" value="HTH_18"/>
    <property type="match status" value="1"/>
</dbReference>
<dbReference type="InterPro" id="IPR052158">
    <property type="entry name" value="INH-QAR"/>
</dbReference>
<accession>A0A4S2CVD9</accession>
<dbReference type="AlphaFoldDB" id="A0A4S2CVD9"/>
<organism evidence="4 5">
    <name type="scientific">Stenotrophomonas maltophilia</name>
    <name type="common">Pseudomonas maltophilia</name>
    <name type="synonym">Xanthomonas maltophilia</name>
    <dbReference type="NCBI Taxonomy" id="40324"/>
    <lineage>
        <taxon>Bacteria</taxon>
        <taxon>Pseudomonadati</taxon>
        <taxon>Pseudomonadota</taxon>
        <taxon>Gammaproteobacteria</taxon>
        <taxon>Lysobacterales</taxon>
        <taxon>Lysobacteraceae</taxon>
        <taxon>Stenotrophomonas</taxon>
        <taxon>Stenotrophomonas maltophilia group</taxon>
    </lineage>
</organism>
<dbReference type="Proteomes" id="UP000306631">
    <property type="component" value="Unassembled WGS sequence"/>
</dbReference>
<dbReference type="InterPro" id="IPR009057">
    <property type="entry name" value="Homeodomain-like_sf"/>
</dbReference>
<reference evidence="4 5" key="1">
    <citation type="submission" date="2019-04" db="EMBL/GenBank/DDBJ databases">
        <title>Microbes associate with the intestines of laboratory mice.</title>
        <authorList>
            <person name="Navarre W."/>
            <person name="Wong E."/>
            <person name="Huang K."/>
            <person name="Tropini C."/>
            <person name="Ng K."/>
            <person name="Yu B."/>
        </authorList>
    </citation>
    <scope>NUCLEOTIDE SEQUENCE [LARGE SCALE GENOMIC DNA]</scope>
    <source>
        <strain evidence="4 5">NM62_B4-13</strain>
    </source>
</reference>
<evidence type="ECO:0000256" key="2">
    <source>
        <dbReference type="ARBA" id="ARBA00023163"/>
    </source>
</evidence>
<dbReference type="SMART" id="SM00342">
    <property type="entry name" value="HTH_ARAC"/>
    <property type="match status" value="1"/>
</dbReference>
<comment type="caution">
    <text evidence="4">The sequence shown here is derived from an EMBL/GenBank/DDBJ whole genome shotgun (WGS) entry which is preliminary data.</text>
</comment>
<dbReference type="GO" id="GO:0003700">
    <property type="term" value="F:DNA-binding transcription factor activity"/>
    <property type="evidence" value="ECO:0007669"/>
    <property type="project" value="InterPro"/>
</dbReference>
<dbReference type="PANTHER" id="PTHR43130">
    <property type="entry name" value="ARAC-FAMILY TRANSCRIPTIONAL REGULATOR"/>
    <property type="match status" value="1"/>
</dbReference>
<keyword evidence="1" id="KW-0805">Transcription regulation</keyword>
<feature type="domain" description="HTH araC/xylS-type" evidence="3">
    <location>
        <begin position="223"/>
        <end position="319"/>
    </location>
</feature>
<dbReference type="Gene3D" id="1.10.10.60">
    <property type="entry name" value="Homeodomain-like"/>
    <property type="match status" value="1"/>
</dbReference>
<dbReference type="PROSITE" id="PS01124">
    <property type="entry name" value="HTH_ARAC_FAMILY_2"/>
    <property type="match status" value="1"/>
</dbReference>
<dbReference type="OrthoDB" id="9803764at2"/>
<evidence type="ECO:0000313" key="4">
    <source>
        <dbReference type="EMBL" id="TGY31614.1"/>
    </source>
</evidence>
<name>A0A4S2CVD9_STEMA</name>
<keyword evidence="2" id="KW-0804">Transcription</keyword>
<dbReference type="Gene3D" id="3.40.50.880">
    <property type="match status" value="1"/>
</dbReference>
<evidence type="ECO:0000259" key="3">
    <source>
        <dbReference type="PROSITE" id="PS01124"/>
    </source>
</evidence>
<dbReference type="InterPro" id="IPR029062">
    <property type="entry name" value="Class_I_gatase-like"/>
</dbReference>
<dbReference type="SUPFAM" id="SSF52317">
    <property type="entry name" value="Class I glutamine amidotransferase-like"/>
    <property type="match status" value="1"/>
</dbReference>
<dbReference type="GO" id="GO:0043565">
    <property type="term" value="F:sequence-specific DNA binding"/>
    <property type="evidence" value="ECO:0007669"/>
    <property type="project" value="InterPro"/>
</dbReference>
<sequence>MQDFTVIVLPGAFASSVALTVDMLSTAATLAPRLGVPAPRWQICSATRGPVRLGEHLQLRAHPLPRAPDGNACWIVPGLGVDDPQAIAARLAGADVPRVLRALRAHAAAGGRLAASCASVFLLQAAGLLAQRRVTTTWWLAAALQRLEPACQVDADHMVIDDGPVTTAGAALGHSDLMLHLLRQRFGPALAGAVARALLLDRRQLQSPFMVPAMMAQGNALIAALTAHVEAHLPTAVTVGDLAHHMGMSTRTLSRQVTRATGHGPLHLIRSVQLNRARALLQNSRYSVEAVAEQVGYGDPTALRRLLRQRLNATPRQLR</sequence>